<organism evidence="2 3">
    <name type="scientific">Gigaspora margarita</name>
    <dbReference type="NCBI Taxonomy" id="4874"/>
    <lineage>
        <taxon>Eukaryota</taxon>
        <taxon>Fungi</taxon>
        <taxon>Fungi incertae sedis</taxon>
        <taxon>Mucoromycota</taxon>
        <taxon>Glomeromycotina</taxon>
        <taxon>Glomeromycetes</taxon>
        <taxon>Diversisporales</taxon>
        <taxon>Gigasporaceae</taxon>
        <taxon>Gigaspora</taxon>
    </lineage>
</organism>
<dbReference type="Proteomes" id="UP000789901">
    <property type="component" value="Unassembled WGS sequence"/>
</dbReference>
<comment type="caution">
    <text evidence="2">The sequence shown here is derived from an EMBL/GenBank/DDBJ whole genome shotgun (WGS) entry which is preliminary data.</text>
</comment>
<feature type="non-terminal residue" evidence="2">
    <location>
        <position position="1"/>
    </location>
</feature>
<sequence length="154" mass="17400">QKNSTSGPSFAISGTVVGPVGVNEGIFSSEIGNFFQGTSETIGSKSSSENYEGEVLNNIRTVTFDEYVDDERTQMEKGDIEEEEEKSDDFEEQDGYEDAYIEISGTTGVRLTDASRTEYQKMYESMKEELKWRLKSGRCVEDVIYEFGCLHQFE</sequence>
<evidence type="ECO:0000256" key="1">
    <source>
        <dbReference type="SAM" id="MobiDB-lite"/>
    </source>
</evidence>
<evidence type="ECO:0000313" key="3">
    <source>
        <dbReference type="Proteomes" id="UP000789901"/>
    </source>
</evidence>
<feature type="non-terminal residue" evidence="2">
    <location>
        <position position="154"/>
    </location>
</feature>
<keyword evidence="3" id="KW-1185">Reference proteome</keyword>
<feature type="compositionally biased region" description="Acidic residues" evidence="1">
    <location>
        <begin position="79"/>
        <end position="93"/>
    </location>
</feature>
<feature type="region of interest" description="Disordered" evidence="1">
    <location>
        <begin position="70"/>
        <end position="93"/>
    </location>
</feature>
<dbReference type="EMBL" id="CAJVQB010141741">
    <property type="protein sequence ID" value="CAG8854729.1"/>
    <property type="molecule type" value="Genomic_DNA"/>
</dbReference>
<proteinExistence type="predicted"/>
<reference evidence="2 3" key="1">
    <citation type="submission" date="2021-06" db="EMBL/GenBank/DDBJ databases">
        <authorList>
            <person name="Kallberg Y."/>
            <person name="Tangrot J."/>
            <person name="Rosling A."/>
        </authorList>
    </citation>
    <scope>NUCLEOTIDE SEQUENCE [LARGE SCALE GENOMIC DNA]</scope>
    <source>
        <strain evidence="2 3">120-4 pot B 10/14</strain>
    </source>
</reference>
<accession>A0ABN7XL97</accession>
<name>A0ABN7XL97_GIGMA</name>
<protein>
    <submittedName>
        <fullName evidence="2">10109_t:CDS:1</fullName>
    </submittedName>
</protein>
<evidence type="ECO:0000313" key="2">
    <source>
        <dbReference type="EMBL" id="CAG8854729.1"/>
    </source>
</evidence>
<gene>
    <name evidence="2" type="ORF">GMARGA_LOCUS43550</name>
</gene>